<keyword evidence="2" id="KW-0472">Membrane</keyword>
<dbReference type="PRINTS" id="PR01490">
    <property type="entry name" value="RTXTOXIND"/>
</dbReference>
<dbReference type="RefSeq" id="WP_106928761.1">
    <property type="nucleotide sequence ID" value="NZ_PYFT01000001.1"/>
</dbReference>
<dbReference type="GO" id="GO:1990195">
    <property type="term" value="C:macrolide transmembrane transporter complex"/>
    <property type="evidence" value="ECO:0007669"/>
    <property type="project" value="InterPro"/>
</dbReference>
<evidence type="ECO:0000256" key="2">
    <source>
        <dbReference type="SAM" id="Phobius"/>
    </source>
</evidence>
<organism evidence="3 4">
    <name type="scientific">Adhaeribacter arboris</name>
    <dbReference type="NCBI Taxonomy" id="2072846"/>
    <lineage>
        <taxon>Bacteria</taxon>
        <taxon>Pseudomonadati</taxon>
        <taxon>Bacteroidota</taxon>
        <taxon>Cytophagia</taxon>
        <taxon>Cytophagales</taxon>
        <taxon>Hymenobacteraceae</taxon>
        <taxon>Adhaeribacter</taxon>
    </lineage>
</organism>
<keyword evidence="4" id="KW-1185">Reference proteome</keyword>
<feature type="coiled-coil region" evidence="1">
    <location>
        <begin position="213"/>
        <end position="254"/>
    </location>
</feature>
<dbReference type="SUPFAM" id="SSF51230">
    <property type="entry name" value="Single hybrid motif"/>
    <property type="match status" value="1"/>
</dbReference>
<dbReference type="PANTHER" id="PTHR30386:SF18">
    <property type="entry name" value="INNER MEMBRANE PROTEIN YIAV-RELATED"/>
    <property type="match status" value="1"/>
</dbReference>
<dbReference type="SUPFAM" id="SSF56954">
    <property type="entry name" value="Outer membrane efflux proteins (OEP)"/>
    <property type="match status" value="1"/>
</dbReference>
<evidence type="ECO:0000256" key="1">
    <source>
        <dbReference type="SAM" id="Coils"/>
    </source>
</evidence>
<dbReference type="InterPro" id="IPR011053">
    <property type="entry name" value="Single_hybrid_motif"/>
</dbReference>
<dbReference type="GO" id="GO:0019898">
    <property type="term" value="C:extrinsic component of membrane"/>
    <property type="evidence" value="ECO:0007669"/>
    <property type="project" value="InterPro"/>
</dbReference>
<dbReference type="InterPro" id="IPR050739">
    <property type="entry name" value="MFP"/>
</dbReference>
<dbReference type="PANTHER" id="PTHR30386">
    <property type="entry name" value="MEMBRANE FUSION SUBUNIT OF EMRAB-TOLC MULTIDRUG EFFLUX PUMP"/>
    <property type="match status" value="1"/>
</dbReference>
<name>A0A2T2YEA4_9BACT</name>
<proteinExistence type="predicted"/>
<gene>
    <name evidence="3" type="ORF">AHMF7605_09770</name>
</gene>
<keyword evidence="1" id="KW-0175">Coiled coil</keyword>
<sequence>MAPAVKNKKYAPVTQPHYTTADLLKTAPTGRTLAYWCGGIFLLLCLALFLPWTQNIRSNGTLTALNPAGRPQTLQSVISGRIEKWHVQEGQLVQKGDTLISISEVKDKYFDPQLLQRLREQTEAKRLSLQATQQKARALENQIVNLKSGLTFSLNKARNKVNQVKFKLQSDSAEFVAAQTDYKIAQVQLERQEALYKQGLKSLTELESRRLKFQEVRAKLQGYENKVASTRNELQNARLELNSLTAEYGEKIAKAASELSATRSYAYTTDGELAKIKNEYANTKIRSAFYHLTAPQNGFVVKAMKEGIGETIKEGEAIATILPRQAQLAVELFVKPMDFPLLRKGQPIRLQFDGWPALVFSGWPNTSFGTFGGKIAVIDNVATNGNYRILVVPDPSSQPWPEALRIGSGVYGWALLKDVPIWYELWRQLNGFPADYPAKEKDAAISLKDKKKATTITDNSHDE</sequence>
<evidence type="ECO:0000313" key="4">
    <source>
        <dbReference type="Proteomes" id="UP000240357"/>
    </source>
</evidence>
<feature type="transmembrane region" description="Helical" evidence="2">
    <location>
        <begin position="33"/>
        <end position="52"/>
    </location>
</feature>
<keyword evidence="2" id="KW-1133">Transmembrane helix</keyword>
<dbReference type="OrthoDB" id="9760528at2"/>
<feature type="coiled-coil region" evidence="1">
    <location>
        <begin position="115"/>
        <end position="149"/>
    </location>
</feature>
<dbReference type="GO" id="GO:1990961">
    <property type="term" value="P:xenobiotic detoxification by transmembrane export across the plasma membrane"/>
    <property type="evidence" value="ECO:0007669"/>
    <property type="project" value="InterPro"/>
</dbReference>
<dbReference type="Gene3D" id="6.10.140.1990">
    <property type="match status" value="1"/>
</dbReference>
<dbReference type="Proteomes" id="UP000240357">
    <property type="component" value="Unassembled WGS sequence"/>
</dbReference>
<comment type="caution">
    <text evidence="3">The sequence shown here is derived from an EMBL/GenBank/DDBJ whole genome shotgun (WGS) entry which is preliminary data.</text>
</comment>
<dbReference type="InterPro" id="IPR030190">
    <property type="entry name" value="MacA_alpha-hairpin_sf"/>
</dbReference>
<keyword evidence="2" id="KW-0812">Transmembrane</keyword>
<accession>A0A2T2YEA4</accession>
<protein>
    <submittedName>
        <fullName evidence="3">Biotin attachment protein</fullName>
    </submittedName>
</protein>
<dbReference type="EMBL" id="PYFT01000001">
    <property type="protein sequence ID" value="PSR53788.1"/>
    <property type="molecule type" value="Genomic_DNA"/>
</dbReference>
<evidence type="ECO:0000313" key="3">
    <source>
        <dbReference type="EMBL" id="PSR53788.1"/>
    </source>
</evidence>
<dbReference type="Gene3D" id="2.40.50.100">
    <property type="match status" value="1"/>
</dbReference>
<dbReference type="AlphaFoldDB" id="A0A2T2YEA4"/>
<reference evidence="3 4" key="1">
    <citation type="submission" date="2018-03" db="EMBL/GenBank/DDBJ databases">
        <title>Adhaeribacter sp. HMF7605 Genome sequencing and assembly.</title>
        <authorList>
            <person name="Kang H."/>
            <person name="Kang J."/>
            <person name="Cha I."/>
            <person name="Kim H."/>
            <person name="Joh K."/>
        </authorList>
    </citation>
    <scope>NUCLEOTIDE SEQUENCE [LARGE SCALE GENOMIC DNA]</scope>
    <source>
        <strain evidence="3 4">HMF7605</strain>
    </source>
</reference>